<proteinExistence type="inferred from homology"/>
<dbReference type="EMBL" id="VYKL01000018">
    <property type="protein sequence ID" value="KAA9023897.1"/>
    <property type="molecule type" value="Genomic_DNA"/>
</dbReference>
<dbReference type="Pfam" id="PF06414">
    <property type="entry name" value="Zeta_toxin"/>
    <property type="match status" value="1"/>
</dbReference>
<evidence type="ECO:0000256" key="3">
    <source>
        <dbReference type="ARBA" id="ARBA00022741"/>
    </source>
</evidence>
<evidence type="ECO:0000313" key="9">
    <source>
        <dbReference type="Proteomes" id="UP000326671"/>
    </source>
</evidence>
<keyword evidence="4" id="KW-0067">ATP-binding</keyword>
<evidence type="ECO:0000256" key="5">
    <source>
        <dbReference type="ARBA" id="ARBA00032897"/>
    </source>
</evidence>
<protein>
    <recommendedName>
        <fullName evidence="5">UDP-N-acetylglucosamine kinase</fullName>
        <ecNumber evidence="2">2.7.1.176</ecNumber>
    </recommendedName>
    <alternativeName>
        <fullName evidence="5">UDP-N-acetylglucosamine kinase</fullName>
    </alternativeName>
</protein>
<dbReference type="PANTHER" id="PTHR39206">
    <property type="entry name" value="SLL8004 PROTEIN"/>
    <property type="match status" value="1"/>
</dbReference>
<comment type="catalytic activity">
    <reaction evidence="6">
        <text>UDP-N-acetyl-alpha-D-glucosamine + ATP = UDP-N-acetyl-alpha-D-glucosamine 3'-phosphate + ADP + H(+)</text>
        <dbReference type="Rhea" id="RHEA:32671"/>
        <dbReference type="ChEBI" id="CHEBI:15378"/>
        <dbReference type="ChEBI" id="CHEBI:30616"/>
        <dbReference type="ChEBI" id="CHEBI:57705"/>
        <dbReference type="ChEBI" id="CHEBI:64353"/>
        <dbReference type="ChEBI" id="CHEBI:456216"/>
        <dbReference type="EC" id="2.7.1.176"/>
    </reaction>
</comment>
<name>A0A5J5HU68_9BACI</name>
<reference evidence="8 9" key="1">
    <citation type="submission" date="2019-09" db="EMBL/GenBank/DDBJ databases">
        <title>Whole genome sequences of isolates from the Mars Exploration Rovers.</title>
        <authorList>
            <person name="Seuylemezian A."/>
            <person name="Vaishampayan P."/>
        </authorList>
    </citation>
    <scope>NUCLEOTIDE SEQUENCE [LARGE SCALE GENOMIC DNA]</scope>
    <source>
        <strain evidence="8 9">MER_TA_151</strain>
    </source>
</reference>
<accession>A0A5J5HU68</accession>
<dbReference type="GO" id="GO:0016301">
    <property type="term" value="F:kinase activity"/>
    <property type="evidence" value="ECO:0007669"/>
    <property type="project" value="InterPro"/>
</dbReference>
<dbReference type="PANTHER" id="PTHR39206:SF1">
    <property type="entry name" value="SLL8004 PROTEIN"/>
    <property type="match status" value="1"/>
</dbReference>
<dbReference type="InterPro" id="IPR027417">
    <property type="entry name" value="P-loop_NTPase"/>
</dbReference>
<dbReference type="Gene3D" id="3.40.50.300">
    <property type="entry name" value="P-loop containing nucleotide triphosphate hydrolases"/>
    <property type="match status" value="1"/>
</dbReference>
<evidence type="ECO:0000256" key="1">
    <source>
        <dbReference type="ARBA" id="ARBA00009104"/>
    </source>
</evidence>
<evidence type="ECO:0000256" key="4">
    <source>
        <dbReference type="ARBA" id="ARBA00022840"/>
    </source>
</evidence>
<dbReference type="InterPro" id="IPR010488">
    <property type="entry name" value="Zeta_toxin_domain"/>
</dbReference>
<keyword evidence="3" id="KW-0547">Nucleotide-binding</keyword>
<evidence type="ECO:0000313" key="8">
    <source>
        <dbReference type="EMBL" id="KAA9023897.1"/>
    </source>
</evidence>
<gene>
    <name evidence="8" type="ORF">F4V44_12225</name>
</gene>
<dbReference type="SUPFAM" id="SSF52540">
    <property type="entry name" value="P-loop containing nucleoside triphosphate hydrolases"/>
    <property type="match status" value="1"/>
</dbReference>
<evidence type="ECO:0000256" key="6">
    <source>
        <dbReference type="ARBA" id="ARBA00048178"/>
    </source>
</evidence>
<feature type="domain" description="Zeta toxin" evidence="7">
    <location>
        <begin position="84"/>
        <end position="271"/>
    </location>
</feature>
<evidence type="ECO:0000256" key="2">
    <source>
        <dbReference type="ARBA" id="ARBA00011963"/>
    </source>
</evidence>
<sequence length="287" mass="33692">MHRLVKVIYKMKIMKTLYHFRKIISYCRTSMEKHYFHRTLGKKFKRHSPKLKETKTVYSFAGNKYSKKRHAMHINIVNEFMKQASSPKNGEKPIVVLIGGGTASGKTTIRQTVIKKKLIERSICTVTVDPDEIKDYIPEYELLKKKHPNDAARLVHKESLDISELLVKRLIRHRKHFMHEGTMARTQKYKKLIKKFKKAGYEIHAYIVDIPLELAKQRVAERAKISGREIPPHIIENTHKLVPHTVEVIKNRVDRYYVYDNRNGLVLIASNDYIEPGLYDEFLKKGE</sequence>
<evidence type="ECO:0000259" key="7">
    <source>
        <dbReference type="Pfam" id="PF06414"/>
    </source>
</evidence>
<dbReference type="Proteomes" id="UP000326671">
    <property type="component" value="Unassembled WGS sequence"/>
</dbReference>
<dbReference type="AlphaFoldDB" id="A0A5J5HU68"/>
<comment type="similarity">
    <text evidence="1">Belongs to the zeta toxin family.</text>
</comment>
<dbReference type="EC" id="2.7.1.176" evidence="2"/>
<organism evidence="8 9">
    <name type="scientific">Niallia endozanthoxylica</name>
    <dbReference type="NCBI Taxonomy" id="2036016"/>
    <lineage>
        <taxon>Bacteria</taxon>
        <taxon>Bacillati</taxon>
        <taxon>Bacillota</taxon>
        <taxon>Bacilli</taxon>
        <taxon>Bacillales</taxon>
        <taxon>Bacillaceae</taxon>
        <taxon>Niallia</taxon>
    </lineage>
</organism>
<dbReference type="GO" id="GO:0005524">
    <property type="term" value="F:ATP binding"/>
    <property type="evidence" value="ECO:0007669"/>
    <property type="project" value="UniProtKB-KW"/>
</dbReference>
<keyword evidence="9" id="KW-1185">Reference proteome</keyword>
<comment type="caution">
    <text evidence="8">The sequence shown here is derived from an EMBL/GenBank/DDBJ whole genome shotgun (WGS) entry which is preliminary data.</text>
</comment>
<dbReference type="OrthoDB" id="2629223at2"/>